<dbReference type="AlphaFoldDB" id="A0AAV4YGH3"/>
<gene>
    <name evidence="1" type="ORF">CEXT_255541</name>
</gene>
<reference evidence="1 2" key="1">
    <citation type="submission" date="2021-06" db="EMBL/GenBank/DDBJ databases">
        <title>Caerostris extrusa draft genome.</title>
        <authorList>
            <person name="Kono N."/>
            <person name="Arakawa K."/>
        </authorList>
    </citation>
    <scope>NUCLEOTIDE SEQUENCE [LARGE SCALE GENOMIC DNA]</scope>
</reference>
<organism evidence="1 2">
    <name type="scientific">Caerostris extrusa</name>
    <name type="common">Bark spider</name>
    <name type="synonym">Caerostris bankana</name>
    <dbReference type="NCBI Taxonomy" id="172846"/>
    <lineage>
        <taxon>Eukaryota</taxon>
        <taxon>Metazoa</taxon>
        <taxon>Ecdysozoa</taxon>
        <taxon>Arthropoda</taxon>
        <taxon>Chelicerata</taxon>
        <taxon>Arachnida</taxon>
        <taxon>Araneae</taxon>
        <taxon>Araneomorphae</taxon>
        <taxon>Entelegynae</taxon>
        <taxon>Araneoidea</taxon>
        <taxon>Araneidae</taxon>
        <taxon>Caerostris</taxon>
    </lineage>
</organism>
<evidence type="ECO:0000313" key="2">
    <source>
        <dbReference type="Proteomes" id="UP001054945"/>
    </source>
</evidence>
<proteinExistence type="predicted"/>
<dbReference type="EMBL" id="BPLR01019274">
    <property type="protein sequence ID" value="GIZ05302.1"/>
    <property type="molecule type" value="Genomic_DNA"/>
</dbReference>
<comment type="caution">
    <text evidence="1">The sequence shown here is derived from an EMBL/GenBank/DDBJ whole genome shotgun (WGS) entry which is preliminary data.</text>
</comment>
<name>A0AAV4YGH3_CAEEX</name>
<keyword evidence="2" id="KW-1185">Reference proteome</keyword>
<accession>A0AAV4YGH3</accession>
<protein>
    <submittedName>
        <fullName evidence="1">Uncharacterized protein</fullName>
    </submittedName>
</protein>
<sequence>MSNDFVCLRPKGDESLIWFTDRSTIPPPSTETETSDGWLGKRNRVPVATARGKPLKTIPKQVKRFCVPSTKRDESLIWFANRFTNPTTFYRNRNF</sequence>
<evidence type="ECO:0000313" key="1">
    <source>
        <dbReference type="EMBL" id="GIZ05302.1"/>
    </source>
</evidence>
<dbReference type="Proteomes" id="UP001054945">
    <property type="component" value="Unassembled WGS sequence"/>
</dbReference>